<dbReference type="SUPFAM" id="SSF50447">
    <property type="entry name" value="Translation proteins"/>
    <property type="match status" value="2"/>
</dbReference>
<dbReference type="Pfam" id="PF22042">
    <property type="entry name" value="EF-G_D2"/>
    <property type="match status" value="1"/>
</dbReference>
<dbReference type="PANTHER" id="PTHR43381:SF5">
    <property type="entry name" value="TR-TYPE G DOMAIN-CONTAINING PROTEIN"/>
    <property type="match status" value="1"/>
</dbReference>
<dbReference type="InterPro" id="IPR023115">
    <property type="entry name" value="TIF_IF2_dom3"/>
</dbReference>
<dbReference type="SUPFAM" id="SSF52540">
    <property type="entry name" value="P-loop containing nucleoside triphosphate hydrolases"/>
    <property type="match status" value="1"/>
</dbReference>
<evidence type="ECO:0000256" key="7">
    <source>
        <dbReference type="ARBA" id="ARBA00023134"/>
    </source>
</evidence>
<dbReference type="HAMAP" id="MF_00100_B">
    <property type="entry name" value="IF_2_B"/>
    <property type="match status" value="1"/>
</dbReference>
<organism evidence="12 13">
    <name type="scientific">Lacimonas salitolerans</name>
    <dbReference type="NCBI Taxonomy" id="1323750"/>
    <lineage>
        <taxon>Bacteria</taxon>
        <taxon>Pseudomonadati</taxon>
        <taxon>Pseudomonadota</taxon>
        <taxon>Alphaproteobacteria</taxon>
        <taxon>Rhodobacterales</taxon>
        <taxon>Paracoccaceae</taxon>
        <taxon>Lacimonas</taxon>
    </lineage>
</organism>
<dbReference type="PROSITE" id="PS51722">
    <property type="entry name" value="G_TR_2"/>
    <property type="match status" value="1"/>
</dbReference>
<dbReference type="CDD" id="cd03692">
    <property type="entry name" value="mtIF2_IVc"/>
    <property type="match status" value="1"/>
</dbReference>
<feature type="binding site" evidence="8">
    <location>
        <begin position="384"/>
        <end position="388"/>
    </location>
    <ligand>
        <name>GTP</name>
        <dbReference type="ChEBI" id="CHEBI:37565"/>
    </ligand>
</feature>
<evidence type="ECO:0000256" key="5">
    <source>
        <dbReference type="ARBA" id="ARBA00022741"/>
    </source>
</evidence>
<dbReference type="InterPro" id="IPR009000">
    <property type="entry name" value="Transl_B-barrel_sf"/>
</dbReference>
<dbReference type="Gene3D" id="3.40.50.300">
    <property type="entry name" value="P-loop containing nucleotide triphosphate hydrolases"/>
    <property type="match status" value="1"/>
</dbReference>
<dbReference type="InterPro" id="IPR006847">
    <property type="entry name" value="IF2_N"/>
</dbReference>
<keyword evidence="7 8" id="KW-0342">GTP-binding</keyword>
<feature type="region of interest" description="Disordered" evidence="10">
    <location>
        <begin position="1"/>
        <end position="220"/>
    </location>
</feature>
<comment type="subcellular location">
    <subcellularLocation>
        <location evidence="8">Cytoplasm</location>
    </subcellularLocation>
</comment>
<dbReference type="Proteomes" id="UP001597186">
    <property type="component" value="Unassembled WGS sequence"/>
</dbReference>
<keyword evidence="5 8" id="KW-0547">Nucleotide-binding</keyword>
<dbReference type="InterPro" id="IPR005225">
    <property type="entry name" value="Small_GTP-bd"/>
</dbReference>
<dbReference type="Pfam" id="PF08364">
    <property type="entry name" value="IF2_assoc"/>
    <property type="match status" value="1"/>
</dbReference>
<dbReference type="InterPro" id="IPR027417">
    <property type="entry name" value="P-loop_NTPase"/>
</dbReference>
<dbReference type="Pfam" id="PF11987">
    <property type="entry name" value="IF-2"/>
    <property type="match status" value="1"/>
</dbReference>
<dbReference type="Gene3D" id="3.40.50.10050">
    <property type="entry name" value="Translation initiation factor IF- 2, domain 3"/>
    <property type="match status" value="1"/>
</dbReference>
<dbReference type="Gene3D" id="2.40.30.10">
    <property type="entry name" value="Translation factors"/>
    <property type="match status" value="2"/>
</dbReference>
<feature type="compositionally biased region" description="Low complexity" evidence="10">
    <location>
        <begin position="145"/>
        <end position="154"/>
    </location>
</feature>
<dbReference type="PROSITE" id="PS01176">
    <property type="entry name" value="IF2"/>
    <property type="match status" value="1"/>
</dbReference>
<accession>A0ABW4EJN1</accession>
<feature type="compositionally biased region" description="Basic and acidic residues" evidence="10">
    <location>
        <begin position="90"/>
        <end position="144"/>
    </location>
</feature>
<keyword evidence="6 8" id="KW-0648">Protein biosynthesis</keyword>
<evidence type="ECO:0000256" key="4">
    <source>
        <dbReference type="ARBA" id="ARBA00022540"/>
    </source>
</evidence>
<dbReference type="InterPro" id="IPR036925">
    <property type="entry name" value="TIF_IF2_dom3_sf"/>
</dbReference>
<comment type="caution">
    <text evidence="12">The sequence shown here is derived from an EMBL/GenBank/DDBJ whole genome shotgun (WGS) entry which is preliminary data.</text>
</comment>
<reference evidence="13" key="1">
    <citation type="journal article" date="2019" name="Int. J. Syst. Evol. Microbiol.">
        <title>The Global Catalogue of Microorganisms (GCM) 10K type strain sequencing project: providing services to taxonomists for standard genome sequencing and annotation.</title>
        <authorList>
            <consortium name="The Broad Institute Genomics Platform"/>
            <consortium name="The Broad Institute Genome Sequencing Center for Infectious Disease"/>
            <person name="Wu L."/>
            <person name="Ma J."/>
        </authorList>
    </citation>
    <scope>NUCLEOTIDE SEQUENCE [LARGE SCALE GENOMIC DNA]</scope>
    <source>
        <strain evidence="13">CGMCC 1.12477</strain>
    </source>
</reference>
<proteinExistence type="inferred from homology"/>
<dbReference type="CDD" id="cd01887">
    <property type="entry name" value="IF2_eIF5B"/>
    <property type="match status" value="1"/>
</dbReference>
<evidence type="ECO:0000256" key="9">
    <source>
        <dbReference type="RuleBase" id="RU000644"/>
    </source>
</evidence>
<evidence type="ECO:0000256" key="8">
    <source>
        <dbReference type="HAMAP-Rule" id="MF_00100"/>
    </source>
</evidence>
<dbReference type="NCBIfam" id="TIGR00487">
    <property type="entry name" value="IF-2"/>
    <property type="match status" value="1"/>
</dbReference>
<protein>
    <recommendedName>
        <fullName evidence="2 8">Translation initiation factor IF-2</fullName>
    </recommendedName>
</protein>
<evidence type="ECO:0000256" key="3">
    <source>
        <dbReference type="ARBA" id="ARBA00022490"/>
    </source>
</evidence>
<dbReference type="PANTHER" id="PTHR43381">
    <property type="entry name" value="TRANSLATION INITIATION FACTOR IF-2-RELATED"/>
    <property type="match status" value="1"/>
</dbReference>
<comment type="caution">
    <text evidence="8">Lacks conserved residue(s) required for the propagation of feature annotation.</text>
</comment>
<keyword evidence="3 8" id="KW-0963">Cytoplasm</keyword>
<dbReference type="GO" id="GO:0003743">
    <property type="term" value="F:translation initiation factor activity"/>
    <property type="evidence" value="ECO:0007669"/>
    <property type="project" value="UniProtKB-KW"/>
</dbReference>
<dbReference type="InterPro" id="IPR000795">
    <property type="entry name" value="T_Tr_GTP-bd_dom"/>
</dbReference>
<keyword evidence="4 8" id="KW-0396">Initiation factor</keyword>
<evidence type="ECO:0000313" key="12">
    <source>
        <dbReference type="EMBL" id="MFD1511657.1"/>
    </source>
</evidence>
<dbReference type="SUPFAM" id="SSF52156">
    <property type="entry name" value="Initiation factor IF2/eIF5b, domain 3"/>
    <property type="match status" value="1"/>
</dbReference>
<dbReference type="NCBIfam" id="TIGR00231">
    <property type="entry name" value="small_GTP"/>
    <property type="match status" value="1"/>
</dbReference>
<feature type="compositionally biased region" description="Low complexity" evidence="10">
    <location>
        <begin position="45"/>
        <end position="60"/>
    </location>
</feature>
<feature type="domain" description="Tr-type G" evidence="11">
    <location>
        <begin position="328"/>
        <end position="496"/>
    </location>
</feature>
<evidence type="ECO:0000256" key="10">
    <source>
        <dbReference type="SAM" id="MobiDB-lite"/>
    </source>
</evidence>
<evidence type="ECO:0000256" key="6">
    <source>
        <dbReference type="ARBA" id="ARBA00022917"/>
    </source>
</evidence>
<dbReference type="RefSeq" id="WP_379919053.1">
    <property type="nucleotide sequence ID" value="NZ_JBHUDD010000160.1"/>
</dbReference>
<dbReference type="InterPro" id="IPR044145">
    <property type="entry name" value="IF2_II"/>
</dbReference>
<dbReference type="CDD" id="cd03702">
    <property type="entry name" value="IF2_mtIF2_II"/>
    <property type="match status" value="1"/>
</dbReference>
<gene>
    <name evidence="8 12" type="primary">infB</name>
    <name evidence="12" type="ORF">ACFTOW_19915</name>
</gene>
<sequence>MSDNDGKKTLGVRGGGPRSGNVKQSFSHGRTKNVVVETKRKRVVVPKTAAASKPAASGSGQRPGSDPAKRPAGITDAEMERRLKALQHAKAQEANDQAKREAEEKARTEERDRRRAEQEEKEREQREAEERAKAKAEEEDRARAEAAAAKTAAAAPPPAEIKASAPVDDAARSKPSAAPRKAEREREDRGRTTRTRDDSRRSGKLTLNQALSGEGGRQKSMAAMKRKQERMRQKAMGGAQEREKVVRDVQLPETIVVSELANRMAERSADVVKELMKMGMMVTQNQAIDADTAELVIEEFGHRVVRVSDADVEQVITSVDDKPEELQTRPPVITIMGHVDHGKTSLLDAIRDAKVTAGEAGGITQHIGAYQVTTAGGSVLSFLDTPGHAAFTSMRSRGAHVTDIVVLVVAADDSVMPQTIEAINHAKAAQVPMIVAINKCDKHDANPDKVRAELLQHEVVVEAMSGDVQDVEVSAITGQGLEELLESIALQAEILELKANPNRAAEGAVIEAKLDVGRGPVATVLVQKGTLRRGDIFVVGEQWGKVRALINDKGERVDEAGPSVPVEVLGLNGTPEAGDVLNVVETEAQAREIAEYREQAAKDKRAAAGAATTLDQLLAKAKEDKSVTELPIVVKADVQGSAEAIVQAMEKIGNDEVRVRVLHSGVGAITESDVGLAEASGAPILGFNVRANAPARSSANQKGVELRYYSVIYDLVDDVKAAASGLLSAEIREKFIGYAKIKEVFKVTGVGKVAGCLVTEGIARRSAGVRLLRDDVVIHEGTLKTLKRFKDEVAEVQSGQECGMAFESYDDVRPDDVIEIFEREEITRTLA</sequence>
<feature type="compositionally biased region" description="Basic and acidic residues" evidence="10">
    <location>
        <begin position="180"/>
        <end position="201"/>
    </location>
</feature>
<dbReference type="Pfam" id="PF04760">
    <property type="entry name" value="IF2_N"/>
    <property type="match status" value="1"/>
</dbReference>
<feature type="binding site" evidence="8">
    <location>
        <begin position="337"/>
        <end position="344"/>
    </location>
    <ligand>
        <name>GTP</name>
        <dbReference type="ChEBI" id="CHEBI:37565"/>
    </ligand>
</feature>
<dbReference type="InterPro" id="IPR015760">
    <property type="entry name" value="TIF_IF2"/>
</dbReference>
<evidence type="ECO:0000259" key="11">
    <source>
        <dbReference type="PROSITE" id="PS51722"/>
    </source>
</evidence>
<name>A0ABW4EJN1_9RHOB</name>
<comment type="similarity">
    <text evidence="1 8 9">Belongs to the TRAFAC class translation factor GTPase superfamily. Classic translation factor GTPase family. IF-2 subfamily.</text>
</comment>
<dbReference type="EMBL" id="JBHUDD010000160">
    <property type="protein sequence ID" value="MFD1511657.1"/>
    <property type="molecule type" value="Genomic_DNA"/>
</dbReference>
<dbReference type="InterPro" id="IPR000178">
    <property type="entry name" value="TF_IF2_bacterial-like"/>
</dbReference>
<dbReference type="InterPro" id="IPR013575">
    <property type="entry name" value="IF2_assoc_dom_bac"/>
</dbReference>
<evidence type="ECO:0000256" key="1">
    <source>
        <dbReference type="ARBA" id="ARBA00007733"/>
    </source>
</evidence>
<comment type="function">
    <text evidence="8 9">One of the essential components for the initiation of protein synthesis. Protects formylmethionyl-tRNA from spontaneous hydrolysis and promotes its binding to the 30S ribosomal subunits. Also involved in the hydrolysis of GTP during the formation of the 70S ribosomal complex.</text>
</comment>
<evidence type="ECO:0000313" key="13">
    <source>
        <dbReference type="Proteomes" id="UP001597186"/>
    </source>
</evidence>
<dbReference type="InterPro" id="IPR053905">
    <property type="entry name" value="EF-G-like_DII"/>
</dbReference>
<evidence type="ECO:0000256" key="2">
    <source>
        <dbReference type="ARBA" id="ARBA00020675"/>
    </source>
</evidence>
<keyword evidence="13" id="KW-1185">Reference proteome</keyword>
<dbReference type="Pfam" id="PF00009">
    <property type="entry name" value="GTP_EFTU"/>
    <property type="match status" value="1"/>
</dbReference>
<feature type="binding site" evidence="8">
    <location>
        <begin position="438"/>
        <end position="441"/>
    </location>
    <ligand>
        <name>GTP</name>
        <dbReference type="ChEBI" id="CHEBI:37565"/>
    </ligand>
</feature>